<evidence type="ECO:0000256" key="2">
    <source>
        <dbReference type="PROSITE-ProRule" id="PRU00169"/>
    </source>
</evidence>
<dbReference type="CDD" id="cd00156">
    <property type="entry name" value="REC"/>
    <property type="match status" value="1"/>
</dbReference>
<dbReference type="InterPro" id="IPR010093">
    <property type="entry name" value="SinI_DNA-bd"/>
</dbReference>
<dbReference type="OrthoDB" id="5416564at2"/>
<dbReference type="AlphaFoldDB" id="A0A4R3UR92"/>
<proteinExistence type="predicted"/>
<dbReference type="InterPro" id="IPR041657">
    <property type="entry name" value="HTH_17"/>
</dbReference>
<dbReference type="InterPro" id="IPR001789">
    <property type="entry name" value="Sig_transdc_resp-reg_receiver"/>
</dbReference>
<dbReference type="RefSeq" id="WP_132573902.1">
    <property type="nucleotide sequence ID" value="NZ_CBCSGL010000019.1"/>
</dbReference>
<evidence type="ECO:0000256" key="1">
    <source>
        <dbReference type="ARBA" id="ARBA00022553"/>
    </source>
</evidence>
<dbReference type="SMART" id="SM00448">
    <property type="entry name" value="REC"/>
    <property type="match status" value="1"/>
</dbReference>
<protein>
    <submittedName>
        <fullName evidence="4">Excisionase family DNA binding protein</fullName>
    </submittedName>
</protein>
<gene>
    <name evidence="4" type="ORF">EV671_102237</name>
</gene>
<reference evidence="4 5" key="1">
    <citation type="submission" date="2019-03" db="EMBL/GenBank/DDBJ databases">
        <title>Genomic Encyclopedia of Type Strains, Phase IV (KMG-IV): sequencing the most valuable type-strain genomes for metagenomic binning, comparative biology and taxonomic classification.</title>
        <authorList>
            <person name="Goeker M."/>
        </authorList>
    </citation>
    <scope>NUCLEOTIDE SEQUENCE [LARGE SCALE GENOMIC DNA]</scope>
    <source>
        <strain evidence="4 5">DSM 654</strain>
    </source>
</reference>
<dbReference type="EMBL" id="SMBU01000022">
    <property type="protein sequence ID" value="TCU92524.1"/>
    <property type="molecule type" value="Genomic_DNA"/>
</dbReference>
<keyword evidence="1 2" id="KW-0597">Phosphoprotein</keyword>
<dbReference type="PANTHER" id="PTHR44591:SF3">
    <property type="entry name" value="RESPONSE REGULATORY DOMAIN-CONTAINING PROTEIN"/>
    <property type="match status" value="1"/>
</dbReference>
<sequence length="199" mass="21769">MPHEPNPAPPSVLTSREAGQLCGVSFRTVIRWIERGELSAYRLPGRGDYRIALSDLRDFARRHGLPDPAAASSAPTRPDRILVADDEPSMARAIQRVLRPAGYETLVATDGFQAGSMLHSFAPALMTLDLQMPGLDGFGVLRFLRDSKPRPDLRILVVSGESEQRLREARELGAHRTLAKPFDNGQLLATVQALLAGSH</sequence>
<feature type="modified residue" description="4-aspartylphosphate" evidence="2">
    <location>
        <position position="129"/>
    </location>
</feature>
<dbReference type="NCBIfam" id="TIGR01764">
    <property type="entry name" value="excise"/>
    <property type="match status" value="1"/>
</dbReference>
<dbReference type="InterPro" id="IPR050595">
    <property type="entry name" value="Bact_response_regulator"/>
</dbReference>
<comment type="caution">
    <text evidence="4">The sequence shown here is derived from an EMBL/GenBank/DDBJ whole genome shotgun (WGS) entry which is preliminary data.</text>
</comment>
<accession>A0A4R3UR92</accession>
<name>A0A4R3UR92_ROSSA</name>
<dbReference type="GO" id="GO:0003677">
    <property type="term" value="F:DNA binding"/>
    <property type="evidence" value="ECO:0007669"/>
    <property type="project" value="InterPro"/>
</dbReference>
<dbReference type="InterPro" id="IPR011006">
    <property type="entry name" value="CheY-like_superfamily"/>
</dbReference>
<evidence type="ECO:0000313" key="5">
    <source>
        <dbReference type="Proteomes" id="UP000295110"/>
    </source>
</evidence>
<dbReference type="Gene3D" id="3.40.50.2300">
    <property type="match status" value="1"/>
</dbReference>
<organism evidence="4 5">
    <name type="scientific">Roseateles saccharophilus</name>
    <name type="common">Pseudomonas saccharophila</name>
    <dbReference type="NCBI Taxonomy" id="304"/>
    <lineage>
        <taxon>Bacteria</taxon>
        <taxon>Pseudomonadati</taxon>
        <taxon>Pseudomonadota</taxon>
        <taxon>Betaproteobacteria</taxon>
        <taxon>Burkholderiales</taxon>
        <taxon>Sphaerotilaceae</taxon>
        <taxon>Roseateles</taxon>
    </lineage>
</organism>
<dbReference type="Pfam" id="PF00072">
    <property type="entry name" value="Response_reg"/>
    <property type="match status" value="1"/>
</dbReference>
<dbReference type="Pfam" id="PF12728">
    <property type="entry name" value="HTH_17"/>
    <property type="match status" value="1"/>
</dbReference>
<dbReference type="GO" id="GO:0000160">
    <property type="term" value="P:phosphorelay signal transduction system"/>
    <property type="evidence" value="ECO:0007669"/>
    <property type="project" value="InterPro"/>
</dbReference>
<dbReference type="PROSITE" id="PS50110">
    <property type="entry name" value="RESPONSE_REGULATORY"/>
    <property type="match status" value="1"/>
</dbReference>
<keyword evidence="5" id="KW-1185">Reference proteome</keyword>
<evidence type="ECO:0000313" key="4">
    <source>
        <dbReference type="EMBL" id="TCU92524.1"/>
    </source>
</evidence>
<dbReference type="SUPFAM" id="SSF46955">
    <property type="entry name" value="Putative DNA-binding domain"/>
    <property type="match status" value="1"/>
</dbReference>
<dbReference type="InterPro" id="IPR009061">
    <property type="entry name" value="DNA-bd_dom_put_sf"/>
</dbReference>
<dbReference type="PANTHER" id="PTHR44591">
    <property type="entry name" value="STRESS RESPONSE REGULATOR PROTEIN 1"/>
    <property type="match status" value="1"/>
</dbReference>
<evidence type="ECO:0000259" key="3">
    <source>
        <dbReference type="PROSITE" id="PS50110"/>
    </source>
</evidence>
<dbReference type="Proteomes" id="UP000295110">
    <property type="component" value="Unassembled WGS sequence"/>
</dbReference>
<dbReference type="SUPFAM" id="SSF52172">
    <property type="entry name" value="CheY-like"/>
    <property type="match status" value="1"/>
</dbReference>
<feature type="domain" description="Response regulatory" evidence="3">
    <location>
        <begin position="80"/>
        <end position="195"/>
    </location>
</feature>